<evidence type="ECO:0000313" key="1">
    <source>
        <dbReference type="EMBL" id="KAG8172479.1"/>
    </source>
</evidence>
<gene>
    <name evidence="1" type="ORF">JTE90_025417</name>
    <name evidence="2" type="ORF">JTE90_025419</name>
</gene>
<accession>A0AAV6TLN7</accession>
<keyword evidence="3" id="KW-1185">Reference proteome</keyword>
<proteinExistence type="predicted"/>
<dbReference type="EMBL" id="JAFNEN010002661">
    <property type="protein sequence ID" value="KAG8172479.1"/>
    <property type="molecule type" value="Genomic_DNA"/>
</dbReference>
<reference evidence="2 3" key="1">
    <citation type="journal article" date="2022" name="Nat. Ecol. Evol.">
        <title>A masculinizing supergene underlies an exaggerated male reproductive morph in a spider.</title>
        <authorList>
            <person name="Hendrickx F."/>
            <person name="De Corte Z."/>
            <person name="Sonet G."/>
            <person name="Van Belleghem S.M."/>
            <person name="Kostlbacher S."/>
            <person name="Vangestel C."/>
        </authorList>
    </citation>
    <scope>NUCLEOTIDE SEQUENCE [LARGE SCALE GENOMIC DNA]</scope>
    <source>
        <strain evidence="2">W744_W776</strain>
    </source>
</reference>
<dbReference type="AlphaFoldDB" id="A0AAV6TLN7"/>
<sequence>MNQPNSDWVFARDLIQFVMQFHRPTWKFTKEFAIESDHTHFTENFANYIQIFIQENDVRIQMDYEQAFRGIEFTKDIFKNVGQHLNREIFKDEVVFCVKKFIAYCSIIAKYTVLSYIFGLKSAPVHAVAIVCDNIKYLRNIGQFTNDTWCDIQKFVGSK</sequence>
<evidence type="ECO:0000313" key="2">
    <source>
        <dbReference type="EMBL" id="KAG8172481.1"/>
    </source>
</evidence>
<dbReference type="Proteomes" id="UP000827092">
    <property type="component" value="Unassembled WGS sequence"/>
</dbReference>
<comment type="caution">
    <text evidence="2">The sequence shown here is derived from an EMBL/GenBank/DDBJ whole genome shotgun (WGS) entry which is preliminary data.</text>
</comment>
<name>A0AAV6TLN7_9ARAC</name>
<dbReference type="EMBL" id="JAFNEN010002661">
    <property type="protein sequence ID" value="KAG8172481.1"/>
    <property type="molecule type" value="Genomic_DNA"/>
</dbReference>
<organism evidence="2 3">
    <name type="scientific">Oedothorax gibbosus</name>
    <dbReference type="NCBI Taxonomy" id="931172"/>
    <lineage>
        <taxon>Eukaryota</taxon>
        <taxon>Metazoa</taxon>
        <taxon>Ecdysozoa</taxon>
        <taxon>Arthropoda</taxon>
        <taxon>Chelicerata</taxon>
        <taxon>Arachnida</taxon>
        <taxon>Araneae</taxon>
        <taxon>Araneomorphae</taxon>
        <taxon>Entelegynae</taxon>
        <taxon>Araneoidea</taxon>
        <taxon>Linyphiidae</taxon>
        <taxon>Erigoninae</taxon>
        <taxon>Oedothorax</taxon>
    </lineage>
</organism>
<protein>
    <submittedName>
        <fullName evidence="2">Uncharacterized protein</fullName>
    </submittedName>
</protein>
<evidence type="ECO:0000313" key="3">
    <source>
        <dbReference type="Proteomes" id="UP000827092"/>
    </source>
</evidence>